<dbReference type="Gene3D" id="2.40.440.10">
    <property type="entry name" value="L,D-transpeptidase catalytic domain-like"/>
    <property type="match status" value="1"/>
</dbReference>
<evidence type="ECO:0000259" key="11">
    <source>
        <dbReference type="PROSITE" id="PS52029"/>
    </source>
</evidence>
<evidence type="ECO:0000256" key="8">
    <source>
        <dbReference type="ARBA" id="ARBA00023316"/>
    </source>
</evidence>
<dbReference type="Pfam" id="PF03734">
    <property type="entry name" value="YkuD"/>
    <property type="match status" value="1"/>
</dbReference>
<gene>
    <name evidence="12" type="ORF">M3P21_12440</name>
</gene>
<feature type="active site" description="Nucleophile" evidence="9">
    <location>
        <position position="180"/>
    </location>
</feature>
<evidence type="ECO:0000256" key="7">
    <source>
        <dbReference type="ARBA" id="ARBA00022984"/>
    </source>
</evidence>
<evidence type="ECO:0000313" key="12">
    <source>
        <dbReference type="EMBL" id="MCL6284335.1"/>
    </source>
</evidence>
<organism evidence="12 13">
    <name type="scientific">Ruegeria spongiae</name>
    <dbReference type="NCBI Taxonomy" id="2942209"/>
    <lineage>
        <taxon>Bacteria</taxon>
        <taxon>Pseudomonadati</taxon>
        <taxon>Pseudomonadota</taxon>
        <taxon>Alphaproteobacteria</taxon>
        <taxon>Rhodobacterales</taxon>
        <taxon>Roseobacteraceae</taxon>
        <taxon>Ruegeria</taxon>
    </lineage>
</organism>
<comment type="similarity">
    <text evidence="2">Belongs to the YkuD family.</text>
</comment>
<evidence type="ECO:0000256" key="10">
    <source>
        <dbReference type="SAM" id="MobiDB-lite"/>
    </source>
</evidence>
<dbReference type="PANTHER" id="PTHR30582:SF24">
    <property type="entry name" value="L,D-TRANSPEPTIDASE ERFK_SRFK-RELATED"/>
    <property type="match status" value="1"/>
</dbReference>
<evidence type="ECO:0000256" key="3">
    <source>
        <dbReference type="ARBA" id="ARBA00022676"/>
    </source>
</evidence>
<dbReference type="SUPFAM" id="SSF141523">
    <property type="entry name" value="L,D-transpeptidase catalytic domain-like"/>
    <property type="match status" value="1"/>
</dbReference>
<dbReference type="PANTHER" id="PTHR30582">
    <property type="entry name" value="L,D-TRANSPEPTIDASE"/>
    <property type="match status" value="1"/>
</dbReference>
<evidence type="ECO:0000256" key="4">
    <source>
        <dbReference type="ARBA" id="ARBA00022679"/>
    </source>
</evidence>
<dbReference type="InterPro" id="IPR050979">
    <property type="entry name" value="LD-transpeptidase"/>
</dbReference>
<dbReference type="InterPro" id="IPR005490">
    <property type="entry name" value="LD_TPept_cat_dom"/>
</dbReference>
<feature type="compositionally biased region" description="Basic and acidic residues" evidence="10">
    <location>
        <begin position="129"/>
        <end position="139"/>
    </location>
</feature>
<protein>
    <submittedName>
        <fullName evidence="12">L,D-transpeptidase</fullName>
    </submittedName>
</protein>
<proteinExistence type="inferred from homology"/>
<keyword evidence="4" id="KW-0808">Transferase</keyword>
<keyword evidence="3" id="KW-0328">Glycosyltransferase</keyword>
<feature type="domain" description="L,D-TPase catalytic" evidence="11">
    <location>
        <begin position="73"/>
        <end position="204"/>
    </location>
</feature>
<keyword evidence="13" id="KW-1185">Reference proteome</keyword>
<dbReference type="InterPro" id="IPR038063">
    <property type="entry name" value="Transpep_catalytic_dom"/>
</dbReference>
<evidence type="ECO:0000313" key="13">
    <source>
        <dbReference type="Proteomes" id="UP001203880"/>
    </source>
</evidence>
<evidence type="ECO:0000256" key="2">
    <source>
        <dbReference type="ARBA" id="ARBA00005992"/>
    </source>
</evidence>
<feature type="region of interest" description="Disordered" evidence="10">
    <location>
        <begin position="120"/>
        <end position="139"/>
    </location>
</feature>
<evidence type="ECO:0000256" key="9">
    <source>
        <dbReference type="PROSITE-ProRule" id="PRU01373"/>
    </source>
</evidence>
<comment type="pathway">
    <text evidence="1 9">Cell wall biogenesis; peptidoglycan biosynthesis.</text>
</comment>
<dbReference type="CDD" id="cd16913">
    <property type="entry name" value="YkuD_like"/>
    <property type="match status" value="1"/>
</dbReference>
<reference evidence="12" key="1">
    <citation type="submission" date="2022-05" db="EMBL/GenBank/DDBJ databases">
        <authorList>
            <person name="Park J.-S."/>
        </authorList>
    </citation>
    <scope>NUCLEOTIDE SEQUENCE</scope>
    <source>
        <strain evidence="12">2012CJ41-6</strain>
    </source>
</reference>
<evidence type="ECO:0000256" key="1">
    <source>
        <dbReference type="ARBA" id="ARBA00004752"/>
    </source>
</evidence>
<evidence type="ECO:0000256" key="6">
    <source>
        <dbReference type="ARBA" id="ARBA00022960"/>
    </source>
</evidence>
<dbReference type="Proteomes" id="UP001203880">
    <property type="component" value="Unassembled WGS sequence"/>
</dbReference>
<dbReference type="RefSeq" id="WP_249710352.1">
    <property type="nucleotide sequence ID" value="NZ_JAMFMB010000014.1"/>
</dbReference>
<accession>A0ABT0Q385</accession>
<keyword evidence="6 9" id="KW-0133">Cell shape</keyword>
<evidence type="ECO:0000256" key="5">
    <source>
        <dbReference type="ARBA" id="ARBA00022801"/>
    </source>
</evidence>
<comment type="caution">
    <text evidence="12">The sequence shown here is derived from an EMBL/GenBank/DDBJ whole genome shotgun (WGS) entry which is preliminary data.</text>
</comment>
<sequence>MMEAALPNSRITRRGALLGVAATLATPALVRAQSSDAFPQTEQPISTQVPVNRNVSSFRRQNWQDHFDTLGKGALLADITSRAVHYWGPNGEYRLFPSSVPMSEELTKRGYTKVVRKTENPSWTPTASMRERDPDLPIRMDGGDPGNPLGTRAMYLDWPAYLVHGTHDTRKIGRMSSSGCIGLYNEHVEQLYPLVQIGTQVRLI</sequence>
<name>A0ABT0Q385_9RHOB</name>
<dbReference type="PROSITE" id="PS52029">
    <property type="entry name" value="LD_TPASE"/>
    <property type="match status" value="1"/>
</dbReference>
<keyword evidence="5" id="KW-0378">Hydrolase</keyword>
<keyword evidence="8 9" id="KW-0961">Cell wall biogenesis/degradation</keyword>
<keyword evidence="7 9" id="KW-0573">Peptidoglycan synthesis</keyword>
<feature type="active site" description="Proton donor/acceptor" evidence="9">
    <location>
        <position position="164"/>
    </location>
</feature>
<dbReference type="EMBL" id="JAMFMB010000014">
    <property type="protein sequence ID" value="MCL6284335.1"/>
    <property type="molecule type" value="Genomic_DNA"/>
</dbReference>